<sequence length="311" mass="34375">MRLLLALIVILVIINSAFAVRINIGRPTKVHKTIHHETWVEEKNDQFDNIKIGSLLGFKKSANRPHIPVKTFDSSIQVPTTFDSQTNWPNCTSIGEIQNQARCGSCWAFGATESATDRLCIHKNEDVQLSFMDMVTCDQNDNGCEGGDALTAWQWLKNKGAVSAECLPYTIPTCPPAQQPCLDFVNTPDCVEKCDSNSTLIYDQDKHKMAKIYSVNSEDAILQEISTNGPVEACFNVYEDFLGYKSGVYIHKSGKFLGGHCVKLVGYGTLNGVTYYKANNQWTDSWGDQGTFLIGRNQCGISGEVVAGMPL</sequence>
<dbReference type="SUPFAM" id="SSF54001">
    <property type="entry name" value="Cysteine proteinases"/>
    <property type="match status" value="1"/>
</dbReference>
<dbReference type="Pfam" id="PF00112">
    <property type="entry name" value="Peptidase_C1"/>
    <property type="match status" value="1"/>
</dbReference>
<dbReference type="PRINTS" id="PR00705">
    <property type="entry name" value="PAPAIN"/>
</dbReference>
<dbReference type="EMBL" id="JAVFKY010000002">
    <property type="protein sequence ID" value="KAK5581300.1"/>
    <property type="molecule type" value="Genomic_DNA"/>
</dbReference>
<organism evidence="4 5">
    <name type="scientific">Dictyostelium firmibasis</name>
    <dbReference type="NCBI Taxonomy" id="79012"/>
    <lineage>
        <taxon>Eukaryota</taxon>
        <taxon>Amoebozoa</taxon>
        <taxon>Evosea</taxon>
        <taxon>Eumycetozoa</taxon>
        <taxon>Dictyostelia</taxon>
        <taxon>Dictyosteliales</taxon>
        <taxon>Dictyosteliaceae</taxon>
        <taxon>Dictyostelium</taxon>
    </lineage>
</organism>
<keyword evidence="2" id="KW-0732">Signal</keyword>
<dbReference type="InterPro" id="IPR000169">
    <property type="entry name" value="Pept_cys_AS"/>
</dbReference>
<feature type="signal peptide" evidence="2">
    <location>
        <begin position="1"/>
        <end position="19"/>
    </location>
</feature>
<accession>A0AAN7Z200</accession>
<name>A0AAN7Z200_9MYCE</name>
<dbReference type="CDD" id="cd02620">
    <property type="entry name" value="Peptidase_C1A_CathepsinB"/>
    <property type="match status" value="1"/>
</dbReference>
<dbReference type="GO" id="GO:0006508">
    <property type="term" value="P:proteolysis"/>
    <property type="evidence" value="ECO:0007669"/>
    <property type="project" value="InterPro"/>
</dbReference>
<gene>
    <name evidence="4" type="ORF">RB653_001331</name>
</gene>
<reference evidence="4 5" key="1">
    <citation type="submission" date="2023-11" db="EMBL/GenBank/DDBJ databases">
        <title>Dfirmibasis_genome.</title>
        <authorList>
            <person name="Edelbroek B."/>
            <person name="Kjellin J."/>
            <person name="Jerlstrom-Hultqvist J."/>
            <person name="Soderbom F."/>
        </authorList>
    </citation>
    <scope>NUCLEOTIDE SEQUENCE [LARGE SCALE GENOMIC DNA]</scope>
    <source>
        <strain evidence="4 5">TNS-C-14</strain>
    </source>
</reference>
<dbReference type="PROSITE" id="PS00639">
    <property type="entry name" value="THIOL_PROTEASE_HIS"/>
    <property type="match status" value="1"/>
</dbReference>
<proteinExistence type="inferred from homology"/>
<dbReference type="Gene3D" id="3.90.70.10">
    <property type="entry name" value="Cysteine proteinases"/>
    <property type="match status" value="1"/>
</dbReference>
<comment type="caution">
    <text evidence="4">The sequence shown here is derived from an EMBL/GenBank/DDBJ whole genome shotgun (WGS) entry which is preliminary data.</text>
</comment>
<protein>
    <recommendedName>
        <fullName evidence="3">Peptidase C1A papain C-terminal domain-containing protein</fullName>
    </recommendedName>
</protein>
<dbReference type="Proteomes" id="UP001344447">
    <property type="component" value="Unassembled WGS sequence"/>
</dbReference>
<keyword evidence="5" id="KW-1185">Reference proteome</keyword>
<dbReference type="InterPro" id="IPR025660">
    <property type="entry name" value="Pept_his_AS"/>
</dbReference>
<evidence type="ECO:0000256" key="2">
    <source>
        <dbReference type="SAM" id="SignalP"/>
    </source>
</evidence>
<dbReference type="PROSITE" id="PS00139">
    <property type="entry name" value="THIOL_PROTEASE_CYS"/>
    <property type="match status" value="1"/>
</dbReference>
<dbReference type="InterPro" id="IPR038765">
    <property type="entry name" value="Papain-like_cys_pep_sf"/>
</dbReference>
<dbReference type="GO" id="GO:0008234">
    <property type="term" value="F:cysteine-type peptidase activity"/>
    <property type="evidence" value="ECO:0007669"/>
    <property type="project" value="InterPro"/>
</dbReference>
<evidence type="ECO:0000259" key="3">
    <source>
        <dbReference type="SMART" id="SM00645"/>
    </source>
</evidence>
<evidence type="ECO:0000256" key="1">
    <source>
        <dbReference type="ARBA" id="ARBA00008455"/>
    </source>
</evidence>
<dbReference type="InterPro" id="IPR000668">
    <property type="entry name" value="Peptidase_C1A_C"/>
</dbReference>
<feature type="chain" id="PRO_5043019742" description="Peptidase C1A papain C-terminal domain-containing protein" evidence="2">
    <location>
        <begin position="20"/>
        <end position="311"/>
    </location>
</feature>
<evidence type="ECO:0000313" key="4">
    <source>
        <dbReference type="EMBL" id="KAK5581300.1"/>
    </source>
</evidence>
<dbReference type="PANTHER" id="PTHR12411">
    <property type="entry name" value="CYSTEINE PROTEASE FAMILY C1-RELATED"/>
    <property type="match status" value="1"/>
</dbReference>
<dbReference type="InterPro" id="IPR013128">
    <property type="entry name" value="Peptidase_C1A"/>
</dbReference>
<dbReference type="SMART" id="SM00645">
    <property type="entry name" value="Pept_C1"/>
    <property type="match status" value="1"/>
</dbReference>
<feature type="domain" description="Peptidase C1A papain C-terminal" evidence="3">
    <location>
        <begin position="78"/>
        <end position="309"/>
    </location>
</feature>
<comment type="similarity">
    <text evidence="1">Belongs to the peptidase C1 family.</text>
</comment>
<dbReference type="AlphaFoldDB" id="A0AAN7Z200"/>
<evidence type="ECO:0000313" key="5">
    <source>
        <dbReference type="Proteomes" id="UP001344447"/>
    </source>
</evidence>